<evidence type="ECO:0000313" key="3">
    <source>
        <dbReference type="Proteomes" id="UP000822688"/>
    </source>
</evidence>
<dbReference type="Proteomes" id="UP000822688">
    <property type="component" value="Chromosome 9"/>
</dbReference>
<dbReference type="Pfam" id="PF13266">
    <property type="entry name" value="DUF4057"/>
    <property type="match status" value="1"/>
</dbReference>
<protein>
    <recommendedName>
        <fullName evidence="1">DUF4057 domain-containing protein</fullName>
    </recommendedName>
</protein>
<dbReference type="PANTHER" id="PTHR31132:SF13">
    <property type="entry name" value="N-LYSINE METHYLTRANSFERASE"/>
    <property type="match status" value="1"/>
</dbReference>
<evidence type="ECO:0000313" key="2">
    <source>
        <dbReference type="EMBL" id="KAG0561479.1"/>
    </source>
</evidence>
<dbReference type="InterPro" id="IPR025131">
    <property type="entry name" value="DUF4057"/>
</dbReference>
<dbReference type="EMBL" id="CM026430">
    <property type="protein sequence ID" value="KAG0561479.1"/>
    <property type="molecule type" value="Genomic_DNA"/>
</dbReference>
<gene>
    <name evidence="2" type="ORF">KC19_9G067500</name>
</gene>
<dbReference type="AlphaFoldDB" id="A0A8T0GSY4"/>
<comment type="caution">
    <text evidence="2">The sequence shown here is derived from an EMBL/GenBank/DDBJ whole genome shotgun (WGS) entry which is preliminary data.</text>
</comment>
<sequence length="334" mass="37610">MEDQHCYEHNDVVSPEMHGEKGHVLACEVGPRYQRRPKLKTIRKTQPIGGGTHFEFGESMSDKEALALLKKRPGSEHKIRELSGNHIFEGPYPMKEDCGGLGSDITGCCPPRPSSSSKASELQGHNIFEAFSNPYNYPPPPPMLPYEPHEVRLPPDKIHRNPEKLLSHFRFGGPLCIDRAQPKSRSAWAKQKMLYGSMDLDTDSYPKPVVSDMKARELAGNTNLFGTPPFHSPPGTPIPERCEVVYDGSKVDTIGNARQVHKTKLQALDGHNAVFLKYDPCSKVELKPQTLRCAKAQELRGNDIFATFKKPGRDRICDELEQYYDMKERNGNWS</sequence>
<organism evidence="2 3">
    <name type="scientific">Ceratodon purpureus</name>
    <name type="common">Fire moss</name>
    <name type="synonym">Dicranum purpureum</name>
    <dbReference type="NCBI Taxonomy" id="3225"/>
    <lineage>
        <taxon>Eukaryota</taxon>
        <taxon>Viridiplantae</taxon>
        <taxon>Streptophyta</taxon>
        <taxon>Embryophyta</taxon>
        <taxon>Bryophyta</taxon>
        <taxon>Bryophytina</taxon>
        <taxon>Bryopsida</taxon>
        <taxon>Dicranidae</taxon>
        <taxon>Pseudoditrichales</taxon>
        <taxon>Ditrichaceae</taxon>
        <taxon>Ceratodon</taxon>
    </lineage>
</organism>
<evidence type="ECO:0000259" key="1">
    <source>
        <dbReference type="Pfam" id="PF13266"/>
    </source>
</evidence>
<dbReference type="PANTHER" id="PTHR31132">
    <property type="entry name" value="N-LYSINE METHYLTRANSFERASE"/>
    <property type="match status" value="1"/>
</dbReference>
<proteinExistence type="predicted"/>
<accession>A0A8T0GSY4</accession>
<reference evidence="2" key="1">
    <citation type="submission" date="2020-06" db="EMBL/GenBank/DDBJ databases">
        <title>WGS assembly of Ceratodon purpureus strain R40.</title>
        <authorList>
            <person name="Carey S.B."/>
            <person name="Jenkins J."/>
            <person name="Shu S."/>
            <person name="Lovell J.T."/>
            <person name="Sreedasyam A."/>
            <person name="Maumus F."/>
            <person name="Tiley G.P."/>
            <person name="Fernandez-Pozo N."/>
            <person name="Barry K."/>
            <person name="Chen C."/>
            <person name="Wang M."/>
            <person name="Lipzen A."/>
            <person name="Daum C."/>
            <person name="Saski C.A."/>
            <person name="Payton A.C."/>
            <person name="Mcbreen J.C."/>
            <person name="Conrad R.E."/>
            <person name="Kollar L.M."/>
            <person name="Olsson S."/>
            <person name="Huttunen S."/>
            <person name="Landis J.B."/>
            <person name="Wickett N.J."/>
            <person name="Johnson M.G."/>
            <person name="Rensing S.A."/>
            <person name="Grimwood J."/>
            <person name="Schmutz J."/>
            <person name="Mcdaniel S.F."/>
        </authorList>
    </citation>
    <scope>NUCLEOTIDE SEQUENCE</scope>
    <source>
        <strain evidence="2">R40</strain>
    </source>
</reference>
<name>A0A8T0GSY4_CERPU</name>
<feature type="domain" description="DUF4057" evidence="1">
    <location>
        <begin position="40"/>
        <end position="89"/>
    </location>
</feature>
<keyword evidence="3" id="KW-1185">Reference proteome</keyword>